<dbReference type="Proteomes" id="UP000265520">
    <property type="component" value="Unassembled WGS sequence"/>
</dbReference>
<comment type="caution">
    <text evidence="2">The sequence shown here is derived from an EMBL/GenBank/DDBJ whole genome shotgun (WGS) entry which is preliminary data.</text>
</comment>
<proteinExistence type="predicted"/>
<evidence type="ECO:0000313" key="2">
    <source>
        <dbReference type="EMBL" id="MCI31748.1"/>
    </source>
</evidence>
<keyword evidence="3" id="KW-1185">Reference proteome</keyword>
<sequence length="141" mass="15782">MNGEKRPAFGYCSMISIILDHFGLIDHKTTPTKNVEEKNKFSEKTLSGMHYFLDQNPTPSVWVFRTSSGVMIPCDQPIHAHLEKIPDSNSKDKGTTSNVEIGQEDKQKGGQNDGGSSQKQMDLSVILKMLEEMKVEQGIIR</sequence>
<evidence type="ECO:0000313" key="3">
    <source>
        <dbReference type="Proteomes" id="UP000265520"/>
    </source>
</evidence>
<evidence type="ECO:0000256" key="1">
    <source>
        <dbReference type="SAM" id="MobiDB-lite"/>
    </source>
</evidence>
<dbReference type="EMBL" id="LXQA010189686">
    <property type="protein sequence ID" value="MCI31748.1"/>
    <property type="molecule type" value="Genomic_DNA"/>
</dbReference>
<protein>
    <submittedName>
        <fullName evidence="2">Uncharacterized protein</fullName>
    </submittedName>
</protein>
<organism evidence="2 3">
    <name type="scientific">Trifolium medium</name>
    <dbReference type="NCBI Taxonomy" id="97028"/>
    <lineage>
        <taxon>Eukaryota</taxon>
        <taxon>Viridiplantae</taxon>
        <taxon>Streptophyta</taxon>
        <taxon>Embryophyta</taxon>
        <taxon>Tracheophyta</taxon>
        <taxon>Spermatophyta</taxon>
        <taxon>Magnoliopsida</taxon>
        <taxon>eudicotyledons</taxon>
        <taxon>Gunneridae</taxon>
        <taxon>Pentapetalae</taxon>
        <taxon>rosids</taxon>
        <taxon>fabids</taxon>
        <taxon>Fabales</taxon>
        <taxon>Fabaceae</taxon>
        <taxon>Papilionoideae</taxon>
        <taxon>50 kb inversion clade</taxon>
        <taxon>NPAAA clade</taxon>
        <taxon>Hologalegina</taxon>
        <taxon>IRL clade</taxon>
        <taxon>Trifolieae</taxon>
        <taxon>Trifolium</taxon>
    </lineage>
</organism>
<feature type="region of interest" description="Disordered" evidence="1">
    <location>
        <begin position="81"/>
        <end position="119"/>
    </location>
</feature>
<dbReference type="AlphaFoldDB" id="A0A392R562"/>
<reference evidence="2 3" key="1">
    <citation type="journal article" date="2018" name="Front. Plant Sci.">
        <title>Red Clover (Trifolium pratense) and Zigzag Clover (T. medium) - A Picture of Genomic Similarities and Differences.</title>
        <authorList>
            <person name="Dluhosova J."/>
            <person name="Istvanek J."/>
            <person name="Nedelnik J."/>
            <person name="Repkova J."/>
        </authorList>
    </citation>
    <scope>NUCLEOTIDE SEQUENCE [LARGE SCALE GENOMIC DNA]</scope>
    <source>
        <strain evidence="3">cv. 10/8</strain>
        <tissue evidence="2">Leaf</tissue>
    </source>
</reference>
<name>A0A392R562_9FABA</name>
<feature type="non-terminal residue" evidence="2">
    <location>
        <position position="141"/>
    </location>
</feature>
<feature type="compositionally biased region" description="Basic and acidic residues" evidence="1">
    <location>
        <begin position="81"/>
        <end position="94"/>
    </location>
</feature>
<accession>A0A392R562</accession>